<dbReference type="SUPFAM" id="SSF52172">
    <property type="entry name" value="CheY-like"/>
    <property type="match status" value="1"/>
</dbReference>
<dbReference type="AlphaFoldDB" id="A0A1E8EXZ2"/>
<dbReference type="SMART" id="SM00850">
    <property type="entry name" value="LytTR"/>
    <property type="match status" value="1"/>
</dbReference>
<name>A0A1E8EXZ2_9CLOT</name>
<dbReference type="RefSeq" id="WP_070110606.1">
    <property type="nucleotide sequence ID" value="NZ_LZFO01000024.1"/>
</dbReference>
<evidence type="ECO:0000256" key="2">
    <source>
        <dbReference type="ARBA" id="ARBA00024867"/>
    </source>
</evidence>
<keyword evidence="7" id="KW-1185">Reference proteome</keyword>
<feature type="domain" description="Response regulatory" evidence="4">
    <location>
        <begin position="2"/>
        <end position="116"/>
    </location>
</feature>
<dbReference type="PATRIC" id="fig|1121290.3.peg.1623"/>
<evidence type="ECO:0000256" key="3">
    <source>
        <dbReference type="PROSITE-ProRule" id="PRU00169"/>
    </source>
</evidence>
<dbReference type="GO" id="GO:0000156">
    <property type="term" value="F:phosphorelay response regulator activity"/>
    <property type="evidence" value="ECO:0007669"/>
    <property type="project" value="InterPro"/>
</dbReference>
<comment type="function">
    <text evidence="2">May play the central regulatory role in sporulation. It may be an element of the effector pathway responsible for the activation of sporulation genes in response to nutritional stress. Spo0A may act in concert with spo0H (a sigma factor) to control the expression of some genes that are critical to the sporulation process.</text>
</comment>
<dbReference type="PANTHER" id="PTHR37299:SF1">
    <property type="entry name" value="STAGE 0 SPORULATION PROTEIN A HOMOLOG"/>
    <property type="match status" value="1"/>
</dbReference>
<proteinExistence type="predicted"/>
<protein>
    <recommendedName>
        <fullName evidence="1">Stage 0 sporulation protein A homolog</fullName>
    </recommendedName>
</protein>
<comment type="caution">
    <text evidence="6">The sequence shown here is derived from an EMBL/GenBank/DDBJ whole genome shotgun (WGS) entry which is preliminary data.</text>
</comment>
<dbReference type="PANTHER" id="PTHR37299">
    <property type="entry name" value="TRANSCRIPTIONAL REGULATOR-RELATED"/>
    <property type="match status" value="1"/>
</dbReference>
<dbReference type="SMART" id="SM00448">
    <property type="entry name" value="REC"/>
    <property type="match status" value="1"/>
</dbReference>
<feature type="modified residue" description="4-aspartylphosphate" evidence="3">
    <location>
        <position position="53"/>
    </location>
</feature>
<dbReference type="Gene3D" id="3.40.50.2300">
    <property type="match status" value="1"/>
</dbReference>
<dbReference type="STRING" id="1121290.CLAOCE_16350"/>
<dbReference type="PROSITE" id="PS50930">
    <property type="entry name" value="HTH_LYTTR"/>
    <property type="match status" value="1"/>
</dbReference>
<dbReference type="OrthoDB" id="9809318at2"/>
<evidence type="ECO:0000259" key="5">
    <source>
        <dbReference type="PROSITE" id="PS50930"/>
    </source>
</evidence>
<evidence type="ECO:0000313" key="7">
    <source>
        <dbReference type="Proteomes" id="UP000175744"/>
    </source>
</evidence>
<feature type="domain" description="HTH LytTR-type" evidence="5">
    <location>
        <begin position="128"/>
        <end position="233"/>
    </location>
</feature>
<dbReference type="Proteomes" id="UP000175744">
    <property type="component" value="Unassembled WGS sequence"/>
</dbReference>
<dbReference type="Gene3D" id="2.40.50.40">
    <property type="match status" value="1"/>
</dbReference>
<organism evidence="6 7">
    <name type="scientific">Clostridium acetireducens DSM 10703</name>
    <dbReference type="NCBI Taxonomy" id="1121290"/>
    <lineage>
        <taxon>Bacteria</taxon>
        <taxon>Bacillati</taxon>
        <taxon>Bacillota</taxon>
        <taxon>Clostridia</taxon>
        <taxon>Eubacteriales</taxon>
        <taxon>Clostridiaceae</taxon>
        <taxon>Clostridium</taxon>
    </lineage>
</organism>
<dbReference type="GO" id="GO:0003677">
    <property type="term" value="F:DNA binding"/>
    <property type="evidence" value="ECO:0007669"/>
    <property type="project" value="InterPro"/>
</dbReference>
<dbReference type="InterPro" id="IPR001789">
    <property type="entry name" value="Sig_transdc_resp-reg_receiver"/>
</dbReference>
<dbReference type="Pfam" id="PF04397">
    <property type="entry name" value="LytTR"/>
    <property type="match status" value="1"/>
</dbReference>
<evidence type="ECO:0000259" key="4">
    <source>
        <dbReference type="PROSITE" id="PS50110"/>
    </source>
</evidence>
<dbReference type="InterPro" id="IPR011006">
    <property type="entry name" value="CheY-like_superfamily"/>
</dbReference>
<evidence type="ECO:0000313" key="6">
    <source>
        <dbReference type="EMBL" id="OFI05552.1"/>
    </source>
</evidence>
<dbReference type="EMBL" id="LZFO01000024">
    <property type="protein sequence ID" value="OFI05552.1"/>
    <property type="molecule type" value="Genomic_DNA"/>
</dbReference>
<dbReference type="InterPro" id="IPR046947">
    <property type="entry name" value="LytR-like"/>
</dbReference>
<reference evidence="6 7" key="1">
    <citation type="submission" date="2016-06" db="EMBL/GenBank/DDBJ databases">
        <title>Genome sequence of Clostridium acetireducens DSM 10703.</title>
        <authorList>
            <person name="Poehlein A."/>
            <person name="Fluechter S."/>
            <person name="Duerre P."/>
            <person name="Daniel R."/>
        </authorList>
    </citation>
    <scope>NUCLEOTIDE SEQUENCE [LARGE SCALE GENOMIC DNA]</scope>
    <source>
        <strain evidence="6 7">DSM 10703</strain>
    </source>
</reference>
<dbReference type="PROSITE" id="PS50110">
    <property type="entry name" value="RESPONSE_REGULATORY"/>
    <property type="match status" value="1"/>
</dbReference>
<evidence type="ECO:0000256" key="1">
    <source>
        <dbReference type="ARBA" id="ARBA00018672"/>
    </source>
</evidence>
<gene>
    <name evidence="6" type="primary">ypdB</name>
    <name evidence="6" type="ORF">CLOACE_16350</name>
</gene>
<sequence>MNCIIIDDEYPSIQELKYFISNFSDIKIDGEFEDALTALDYLQKNSVDIVFLDISMPKINGMEFGKIINNFDKKPKIVFITAYKEYAIEAFEVHAFDYILKPYSQDRILNTLKNLEKCNNNSCISKKITLWKNEKLVVINTSDILYCEAKERTTIVYIKNDNFIVKESISNFLKKLPQVQFFRTHRSFIVNLDKIVEIIPWFNNTFILRLKGIDSKIPVSRNNVHKFKEIMNI</sequence>
<accession>A0A1E8EXZ2</accession>
<dbReference type="InterPro" id="IPR007492">
    <property type="entry name" value="LytTR_DNA-bd_dom"/>
</dbReference>
<dbReference type="Gene3D" id="2.20.25.10">
    <property type="match status" value="1"/>
</dbReference>
<dbReference type="Pfam" id="PF00072">
    <property type="entry name" value="Response_reg"/>
    <property type="match status" value="1"/>
</dbReference>
<dbReference type="CDD" id="cd17532">
    <property type="entry name" value="REC_LytTR_AlgR-like"/>
    <property type="match status" value="1"/>
</dbReference>
<keyword evidence="3" id="KW-0597">Phosphoprotein</keyword>